<dbReference type="Pfam" id="PF14521">
    <property type="entry name" value="Aspzincin_M35"/>
    <property type="match status" value="1"/>
</dbReference>
<dbReference type="InterPro" id="IPR024079">
    <property type="entry name" value="MetalloPept_cat_dom_sf"/>
</dbReference>
<evidence type="ECO:0000313" key="3">
    <source>
        <dbReference type="Proteomes" id="UP000030108"/>
    </source>
</evidence>
<comment type="caution">
    <text evidence="2">The sequence shown here is derived from an EMBL/GenBank/DDBJ whole genome shotgun (WGS) entry which is preliminary data.</text>
</comment>
<dbReference type="InterPro" id="IPR029463">
    <property type="entry name" value="Lys_MEP"/>
</dbReference>
<dbReference type="SUPFAM" id="SSF55486">
    <property type="entry name" value="Metalloproteases ('zincins'), catalytic domain"/>
    <property type="match status" value="1"/>
</dbReference>
<dbReference type="Proteomes" id="UP000030108">
    <property type="component" value="Unassembled WGS sequence"/>
</dbReference>
<dbReference type="EMBL" id="JATN01000319">
    <property type="protein sequence ID" value="EUC60921.1"/>
    <property type="molecule type" value="Genomic_DNA"/>
</dbReference>
<accession>X8JCB5</accession>
<evidence type="ECO:0000313" key="2">
    <source>
        <dbReference type="EMBL" id="EUC60921.1"/>
    </source>
</evidence>
<protein>
    <submittedName>
        <fullName evidence="2">Peptidyl-lys metalloendopeptidase</fullName>
    </submittedName>
</protein>
<organism evidence="2 3">
    <name type="scientific">Rhizoctonia solani AG-3 Rhs1AP</name>
    <dbReference type="NCBI Taxonomy" id="1086054"/>
    <lineage>
        <taxon>Eukaryota</taxon>
        <taxon>Fungi</taxon>
        <taxon>Dikarya</taxon>
        <taxon>Basidiomycota</taxon>
        <taxon>Agaricomycotina</taxon>
        <taxon>Agaricomycetes</taxon>
        <taxon>Cantharellales</taxon>
        <taxon>Ceratobasidiaceae</taxon>
        <taxon>Rhizoctonia</taxon>
    </lineage>
</organism>
<name>X8JCB5_9AGAM</name>
<dbReference type="SMART" id="SM01351">
    <property type="entry name" value="Aspzincin_M35"/>
    <property type="match status" value="1"/>
</dbReference>
<evidence type="ECO:0000259" key="1">
    <source>
        <dbReference type="SMART" id="SM01351"/>
    </source>
</evidence>
<feature type="domain" description="Lysine-specific metallo-endopeptidase" evidence="1">
    <location>
        <begin position="56"/>
        <end position="196"/>
    </location>
</feature>
<proteinExistence type="predicted"/>
<dbReference type="Gene3D" id="3.40.390.10">
    <property type="entry name" value="Collagenase (Catalytic Domain)"/>
    <property type="match status" value="1"/>
</dbReference>
<reference evidence="3" key="1">
    <citation type="journal article" date="2014" name="Genome Announc.">
        <title>Draft genome sequence of the plant-pathogenic soil fungus Rhizoctonia solani anastomosis group 3 strain Rhs1AP.</title>
        <authorList>
            <person name="Cubeta M.A."/>
            <person name="Thomas E."/>
            <person name="Dean R.A."/>
            <person name="Jabaji S."/>
            <person name="Neate S.M."/>
            <person name="Tavantzis S."/>
            <person name="Toda T."/>
            <person name="Vilgalys R."/>
            <person name="Bharathan N."/>
            <person name="Fedorova-Abrams N."/>
            <person name="Pakala S.B."/>
            <person name="Pakala S.M."/>
            <person name="Zafar N."/>
            <person name="Joardar V."/>
            <person name="Losada L."/>
            <person name="Nierman W.C."/>
        </authorList>
    </citation>
    <scope>NUCLEOTIDE SEQUENCE [LARGE SCALE GENOMIC DNA]</scope>
    <source>
        <strain evidence="3">AG-3</strain>
    </source>
</reference>
<dbReference type="OrthoDB" id="3310991at2759"/>
<gene>
    <name evidence="2" type="ORF">RSOL_376370</name>
</gene>
<dbReference type="GO" id="GO:0004222">
    <property type="term" value="F:metalloendopeptidase activity"/>
    <property type="evidence" value="ECO:0007669"/>
    <property type="project" value="InterPro"/>
</dbReference>
<sequence length="196" mass="22258">MRELSLVTATRPISSLSKSSTFRKRNLLFESCTDDQQSSITGAATLANAMVEHANKELNAPTVKKVHSRYQTWFGHYEQLRHHIVKKHFLSLSGQATTFTYDCGTCPSKFGSSNAWMYAYVQTHPDTGKEMYLCEEFWKRPRHNADSKPALLVNALSRFPEYGGTTDYYITPTEVEKLAAHNPEGAIQNAENYKRL</sequence>
<dbReference type="AlphaFoldDB" id="X8JCB5"/>